<reference evidence="2" key="1">
    <citation type="submission" date="2018-05" db="EMBL/GenBank/DDBJ databases">
        <authorList>
            <person name="Ashton P.M."/>
            <person name="Dallman T."/>
            <person name="Nair S."/>
            <person name="De Pinna E."/>
            <person name="Peters T."/>
            <person name="Grant K."/>
        </authorList>
    </citation>
    <scope>NUCLEOTIDE SEQUENCE</scope>
    <source>
        <strain evidence="2">271128</strain>
    </source>
</reference>
<protein>
    <submittedName>
        <fullName evidence="2">CaiF/GrlA family transcriptional regulator</fullName>
    </submittedName>
</protein>
<dbReference type="InterPro" id="IPR020357">
    <property type="entry name" value="Tscrpt_reg_CaiF/GrlA"/>
</dbReference>
<feature type="region of interest" description="Disordered" evidence="1">
    <location>
        <begin position="1"/>
        <end position="21"/>
    </location>
</feature>
<dbReference type="InterPro" id="IPR036388">
    <property type="entry name" value="WH-like_DNA-bd_sf"/>
</dbReference>
<dbReference type="Pfam" id="PF07180">
    <property type="entry name" value="CaiF_GrlA"/>
    <property type="match status" value="1"/>
</dbReference>
<dbReference type="RefSeq" id="WP_079975038.1">
    <property type="nucleotide sequence ID" value="NZ_MZBV01000015.1"/>
</dbReference>
<proteinExistence type="predicted"/>
<evidence type="ECO:0000256" key="1">
    <source>
        <dbReference type="SAM" id="MobiDB-lite"/>
    </source>
</evidence>
<dbReference type="Gene3D" id="1.10.10.10">
    <property type="entry name" value="Winged helix-like DNA-binding domain superfamily/Winged helix DNA-binding domain"/>
    <property type="match status" value="1"/>
</dbReference>
<organism evidence="2">
    <name type="scientific">Salmonella enterica subsp. enterica serovar Chester</name>
    <dbReference type="NCBI Taxonomy" id="149386"/>
    <lineage>
        <taxon>Bacteria</taxon>
        <taxon>Pseudomonadati</taxon>
        <taxon>Pseudomonadota</taxon>
        <taxon>Gammaproteobacteria</taxon>
        <taxon>Enterobacterales</taxon>
        <taxon>Enterobacteriaceae</taxon>
        <taxon>Salmonella</taxon>
    </lineage>
</organism>
<dbReference type="EMBL" id="AAGQQG010000008">
    <property type="protein sequence ID" value="EBQ9435980.1"/>
    <property type="molecule type" value="Genomic_DNA"/>
</dbReference>
<evidence type="ECO:0000313" key="2">
    <source>
        <dbReference type="EMBL" id="EBQ9435980.1"/>
    </source>
</evidence>
<name>A0A5I1ZHE9_SALET</name>
<dbReference type="GO" id="GO:0006351">
    <property type="term" value="P:DNA-templated transcription"/>
    <property type="evidence" value="ECO:0007669"/>
    <property type="project" value="InterPro"/>
</dbReference>
<comment type="caution">
    <text evidence="2">The sequence shown here is derived from an EMBL/GenBank/DDBJ whole genome shotgun (WGS) entry which is preliminary data.</text>
</comment>
<sequence length="164" mass="19388">MKNKEPCQKKPNQSNHENTVIPESVSQYAKQPLYIIIALWCQQQNRWINHNDIARAFSMSVRRATFQLSYMTRRPKYVLFRSRQQVVVGKARRYTCNEIWVDKVITEPEVHEMENRAPPTDIKSERKMGAYRSRVGNGMSGSENIWHKLIILRHTKQEQEGEDE</sequence>
<gene>
    <name evidence="2" type="ORF">DLR56_13515</name>
</gene>
<dbReference type="AlphaFoldDB" id="A0A5I1ZHE9"/>
<accession>A0A5I1ZHE9</accession>